<proteinExistence type="predicted"/>
<evidence type="ECO:0000313" key="3">
    <source>
        <dbReference type="WBParaSite" id="jg24980"/>
    </source>
</evidence>
<evidence type="ECO:0000259" key="1">
    <source>
        <dbReference type="Pfam" id="PF12920"/>
    </source>
</evidence>
<protein>
    <submittedName>
        <fullName evidence="3">TcdA/TcdB toxin pore forming domain-containing protein</fullName>
    </submittedName>
</protein>
<name>A0A915E0S2_9BILA</name>
<dbReference type="Proteomes" id="UP000887574">
    <property type="component" value="Unplaced"/>
</dbReference>
<accession>A0A915E0S2</accession>
<reference evidence="3" key="1">
    <citation type="submission" date="2022-11" db="UniProtKB">
        <authorList>
            <consortium name="WormBaseParasite"/>
        </authorList>
    </citation>
    <scope>IDENTIFICATION</scope>
</reference>
<feature type="domain" description="TcdA/TcdB toxin pore forming" evidence="1">
    <location>
        <begin position="107"/>
        <end position="411"/>
    </location>
</feature>
<sequence length="689" mass="75806">MRSASPQLPKSIAKIFEYCKDDYGIDVKGAQLDDIHLTSLFIDQKLAQIIYENKLRQGGYAISDVVDLKDVTMEEVTHFADAVDHANSLAMQVVEMMNTEEPNEPMDWLPDLHSANVCPDGTIAMTLVHMGDGRTKEVIISSKRLCKTIAYLKQLGKKVAEAFKFEHGGWAGREEVSEAAHVSGMEALNAMVLIQKLIQRRPSNDPDQPMEIEQQSMLSKSMEIFAWINAVQGVSQSSVEIVQAGLNVLESEGSILSKAAVTLASASKIAGAFAMLSGGVAVAFDTWVLIEAISTDNSAVIPSAIASIVFDSAGLSLSIAGVICTGTISAVAGSLAVPLAGLSIAISCLITDYSAAGDRGLWIAAFLCQLGKAYEKGGHQVKDGVFLLFLDDQPPLAAIKKIDLPNRRVHFVNPWQEPDRTGHMADWRELYGVQPTVELKAASLSVIVLPVVGNSNMDYSYERTFTMLMRGDWVLERMDRIFREQGRRFVFRCGKVAEMCISSLSQEYRNTDVETVLEKTSCHLFVPEQSIKSFRFNEYGMLQKGDYMMNYKLQGAGGTYALTVNSANSASVTILEQETSQSAAEQKPSTWVIHADKVSEERASSPQEFARAAVLMLTDWKTRFVNETAALNFVEYFEKTWLHSPLSGWYEGFSAYSSTNNGLESKNGELKKCSAAEDSLWLSLYNLQI</sequence>
<dbReference type="Pfam" id="PF12920">
    <property type="entry name" value="TcdA_TcdB_pore"/>
    <property type="match status" value="2"/>
</dbReference>
<organism evidence="2 3">
    <name type="scientific">Ditylenchus dipsaci</name>
    <dbReference type="NCBI Taxonomy" id="166011"/>
    <lineage>
        <taxon>Eukaryota</taxon>
        <taxon>Metazoa</taxon>
        <taxon>Ecdysozoa</taxon>
        <taxon>Nematoda</taxon>
        <taxon>Chromadorea</taxon>
        <taxon>Rhabditida</taxon>
        <taxon>Tylenchina</taxon>
        <taxon>Tylenchomorpha</taxon>
        <taxon>Sphaerularioidea</taxon>
        <taxon>Anguinidae</taxon>
        <taxon>Anguininae</taxon>
        <taxon>Ditylenchus</taxon>
    </lineage>
</organism>
<dbReference type="AlphaFoldDB" id="A0A915E0S2"/>
<evidence type="ECO:0000313" key="2">
    <source>
        <dbReference type="Proteomes" id="UP000887574"/>
    </source>
</evidence>
<dbReference type="WBParaSite" id="jg24980">
    <property type="protein sequence ID" value="jg24980"/>
    <property type="gene ID" value="jg24980"/>
</dbReference>
<dbReference type="InterPro" id="IPR024769">
    <property type="entry name" value="TcdA/TcdB_pore_forming"/>
</dbReference>
<feature type="domain" description="TcdA/TcdB toxin pore forming" evidence="1">
    <location>
        <begin position="436"/>
        <end position="601"/>
    </location>
</feature>
<keyword evidence="2" id="KW-1185">Reference proteome</keyword>